<keyword evidence="2" id="KW-0106">Calcium</keyword>
<dbReference type="PROSITE" id="PS51257">
    <property type="entry name" value="PROKAR_LIPOPROTEIN"/>
    <property type="match status" value="1"/>
</dbReference>
<evidence type="ECO:0000256" key="2">
    <source>
        <dbReference type="ARBA" id="ARBA00022837"/>
    </source>
</evidence>
<reference evidence="4 5" key="1">
    <citation type="submission" date="2019-10" db="EMBL/GenBank/DDBJ databases">
        <title>A soil myxobacterium in the family Polyangiaceae.</title>
        <authorList>
            <person name="Li Y."/>
            <person name="Wang J."/>
        </authorList>
    </citation>
    <scope>NUCLEOTIDE SEQUENCE [LARGE SCALE GENOMIC DNA]</scope>
    <source>
        <strain evidence="4 5">DSM 14734</strain>
    </source>
</reference>
<gene>
    <name evidence="4" type="ORF">GF068_22500</name>
</gene>
<dbReference type="Proteomes" id="UP000440224">
    <property type="component" value="Unassembled WGS sequence"/>
</dbReference>
<evidence type="ECO:0000313" key="4">
    <source>
        <dbReference type="EMBL" id="MRG94668.1"/>
    </source>
</evidence>
<proteinExistence type="predicted"/>
<dbReference type="GO" id="GO:0007155">
    <property type="term" value="P:cell adhesion"/>
    <property type="evidence" value="ECO:0007669"/>
    <property type="project" value="InterPro"/>
</dbReference>
<dbReference type="PANTHER" id="PTHR10199">
    <property type="entry name" value="THROMBOSPONDIN"/>
    <property type="match status" value="1"/>
</dbReference>
<evidence type="ECO:0000256" key="3">
    <source>
        <dbReference type="SAM" id="MobiDB-lite"/>
    </source>
</evidence>
<name>A0A6N7PRJ4_9BACT</name>
<protein>
    <submittedName>
        <fullName evidence="4">Uncharacterized protein</fullName>
    </submittedName>
</protein>
<organism evidence="4 5">
    <name type="scientific">Polyangium spumosum</name>
    <dbReference type="NCBI Taxonomy" id="889282"/>
    <lineage>
        <taxon>Bacteria</taxon>
        <taxon>Pseudomonadati</taxon>
        <taxon>Myxococcota</taxon>
        <taxon>Polyangia</taxon>
        <taxon>Polyangiales</taxon>
        <taxon>Polyangiaceae</taxon>
        <taxon>Polyangium</taxon>
    </lineage>
</organism>
<dbReference type="Gene3D" id="4.10.1080.10">
    <property type="entry name" value="TSP type-3 repeat"/>
    <property type="match status" value="2"/>
</dbReference>
<feature type="region of interest" description="Disordered" evidence="3">
    <location>
        <begin position="173"/>
        <end position="218"/>
    </location>
</feature>
<accession>A0A6N7PRJ4</accession>
<dbReference type="OrthoDB" id="5502719at2"/>
<keyword evidence="5" id="KW-1185">Reference proteome</keyword>
<keyword evidence="1" id="KW-0732">Signal</keyword>
<evidence type="ECO:0000313" key="5">
    <source>
        <dbReference type="Proteomes" id="UP000440224"/>
    </source>
</evidence>
<dbReference type="InterPro" id="IPR003367">
    <property type="entry name" value="Thrombospondin_3-like_rpt"/>
</dbReference>
<dbReference type="GO" id="GO:0005509">
    <property type="term" value="F:calcium ion binding"/>
    <property type="evidence" value="ECO:0007669"/>
    <property type="project" value="InterPro"/>
</dbReference>
<dbReference type="PROSITE" id="PS51234">
    <property type="entry name" value="TSP3"/>
    <property type="match status" value="1"/>
</dbReference>
<dbReference type="SUPFAM" id="SSF103647">
    <property type="entry name" value="TSP type-3 repeat"/>
    <property type="match status" value="3"/>
</dbReference>
<dbReference type="InterPro" id="IPR017897">
    <property type="entry name" value="Thrombospondin_3_rpt"/>
</dbReference>
<evidence type="ECO:0000256" key="1">
    <source>
        <dbReference type="ARBA" id="ARBA00022729"/>
    </source>
</evidence>
<feature type="compositionally biased region" description="Pro residues" evidence="3">
    <location>
        <begin position="195"/>
        <end position="212"/>
    </location>
</feature>
<dbReference type="AlphaFoldDB" id="A0A6N7PRJ4"/>
<sequence length="351" mass="37475">MAIVPRKRGMVSMIRKTGFNYATGFFAAMILAGCVDLGSHDDVETSQDHLIAPPTLPPPTCPDRDLDGICDIGDNCPDHENPDQKDTDGDGLGDACDWACPDADSNGICDADECPDIDGDEVCDLDDNCPHWGNWDQKDTDGDGLGDACDSNCDDIDGDKICDADDNCPHWGNADQTDTDGDGLGDACDTASTTTPPPPPPPPPVPPPPPPCADLDDDGVCDIDDNCPEHPNAGQIDGDGDGYGDPCDCIDRDLDSICDQDDVCKYTHVPELYVPAVTLWYNRYALVDGDDVFDTGGMKGQPAPRIYTLQDTRGCSCEQIIEALGLGQGMINHGCSITTMEYWISQVNKAP</sequence>
<comment type="caution">
    <text evidence="4">The sequence shown here is derived from an EMBL/GenBank/DDBJ whole genome shotgun (WGS) entry which is preliminary data.</text>
</comment>
<dbReference type="EMBL" id="WJIE01000006">
    <property type="protein sequence ID" value="MRG94668.1"/>
    <property type="molecule type" value="Genomic_DNA"/>
</dbReference>
<dbReference type="InterPro" id="IPR028974">
    <property type="entry name" value="TSP_type-3_rpt"/>
</dbReference>
<dbReference type="Pfam" id="PF02412">
    <property type="entry name" value="TSP_3"/>
    <property type="match status" value="2"/>
</dbReference>